<evidence type="ECO:0000313" key="1">
    <source>
        <dbReference type="EMBL" id="RDX52170.1"/>
    </source>
</evidence>
<protein>
    <submittedName>
        <fullName evidence="1">Uncharacterized protein</fullName>
    </submittedName>
</protein>
<accession>A0A371DI11</accession>
<evidence type="ECO:0000313" key="2">
    <source>
        <dbReference type="Proteomes" id="UP000256964"/>
    </source>
</evidence>
<dbReference type="EMBL" id="KZ857391">
    <property type="protein sequence ID" value="RDX52170.1"/>
    <property type="molecule type" value="Genomic_DNA"/>
</dbReference>
<organism evidence="1 2">
    <name type="scientific">Lentinus brumalis</name>
    <dbReference type="NCBI Taxonomy" id="2498619"/>
    <lineage>
        <taxon>Eukaryota</taxon>
        <taxon>Fungi</taxon>
        <taxon>Dikarya</taxon>
        <taxon>Basidiomycota</taxon>
        <taxon>Agaricomycotina</taxon>
        <taxon>Agaricomycetes</taxon>
        <taxon>Polyporales</taxon>
        <taxon>Polyporaceae</taxon>
        <taxon>Lentinus</taxon>
    </lineage>
</organism>
<dbReference type="Proteomes" id="UP000256964">
    <property type="component" value="Unassembled WGS sequence"/>
</dbReference>
<sequence length="208" mass="22395">MHPRSVICSVFNQRLDSTSSTFFISTSTMVQDFLTPAHRHTIAVIVPSSPVSLPVTVVSRAAQDTSAATPRSSSHPAVPRTAKTCIILSCGHAVIPQWLYTNRRLRTHPGTARQEREALLVELVLSSLPPRASSSRHQHQSFMPMARRVTVPTAPVSFVSEGVPARVQARTPSAPLARACLGGRCAVPSASCRVFPDIAVRSALYPPA</sequence>
<proteinExistence type="predicted"/>
<reference evidence="1 2" key="1">
    <citation type="journal article" date="2018" name="Biotechnol. Biofuels">
        <title>Integrative visual omics of the white-rot fungus Polyporus brumalis exposes the biotechnological potential of its oxidative enzymes for delignifying raw plant biomass.</title>
        <authorList>
            <person name="Miyauchi S."/>
            <person name="Rancon A."/>
            <person name="Drula E."/>
            <person name="Hage H."/>
            <person name="Chaduli D."/>
            <person name="Favel A."/>
            <person name="Grisel S."/>
            <person name="Henrissat B."/>
            <person name="Herpoel-Gimbert I."/>
            <person name="Ruiz-Duenas F.J."/>
            <person name="Chevret D."/>
            <person name="Hainaut M."/>
            <person name="Lin J."/>
            <person name="Wang M."/>
            <person name="Pangilinan J."/>
            <person name="Lipzen A."/>
            <person name="Lesage-Meessen L."/>
            <person name="Navarro D."/>
            <person name="Riley R."/>
            <person name="Grigoriev I.V."/>
            <person name="Zhou S."/>
            <person name="Raouche S."/>
            <person name="Rosso M.N."/>
        </authorList>
    </citation>
    <scope>NUCLEOTIDE SEQUENCE [LARGE SCALE GENOMIC DNA]</scope>
    <source>
        <strain evidence="1 2">BRFM 1820</strain>
    </source>
</reference>
<name>A0A371DI11_9APHY</name>
<gene>
    <name evidence="1" type="ORF">OH76DRAFT_195616</name>
</gene>
<keyword evidence="2" id="KW-1185">Reference proteome</keyword>
<dbReference type="AlphaFoldDB" id="A0A371DI11"/>